<proteinExistence type="predicted"/>
<dbReference type="Proteomes" id="UP000291084">
    <property type="component" value="Chromosome 9"/>
</dbReference>
<protein>
    <submittedName>
        <fullName evidence="2">Uncharacterized protein</fullName>
    </submittedName>
</protein>
<accession>A0A0S3SZK2</accession>
<evidence type="ECO:0000256" key="1">
    <source>
        <dbReference type="SAM" id="Phobius"/>
    </source>
</evidence>
<dbReference type="AlphaFoldDB" id="A0A0S3SZK2"/>
<keyword evidence="1" id="KW-1133">Transmembrane helix</keyword>
<dbReference type="EMBL" id="AP015042">
    <property type="protein sequence ID" value="BAT98426.1"/>
    <property type="molecule type" value="Genomic_DNA"/>
</dbReference>
<keyword evidence="3" id="KW-1185">Reference proteome</keyword>
<feature type="transmembrane region" description="Helical" evidence="1">
    <location>
        <begin position="48"/>
        <end position="67"/>
    </location>
</feature>
<keyword evidence="1" id="KW-0812">Transmembrane</keyword>
<evidence type="ECO:0000313" key="3">
    <source>
        <dbReference type="Proteomes" id="UP000291084"/>
    </source>
</evidence>
<reference evidence="2 3" key="1">
    <citation type="journal article" date="2015" name="Sci. Rep.">
        <title>The power of single molecule real-time sequencing technology in the de novo assembly of a eukaryotic genome.</title>
        <authorList>
            <person name="Sakai H."/>
            <person name="Naito K."/>
            <person name="Ogiso-Tanaka E."/>
            <person name="Takahashi Y."/>
            <person name="Iseki K."/>
            <person name="Muto C."/>
            <person name="Satou K."/>
            <person name="Teruya K."/>
            <person name="Shiroma A."/>
            <person name="Shimoji M."/>
            <person name="Hirano T."/>
            <person name="Itoh T."/>
            <person name="Kaga A."/>
            <person name="Tomooka N."/>
        </authorList>
    </citation>
    <scope>NUCLEOTIDE SEQUENCE [LARGE SCALE GENOMIC DNA]</scope>
    <source>
        <strain evidence="3">cv. Shumari</strain>
    </source>
</reference>
<keyword evidence="1" id="KW-0472">Membrane</keyword>
<gene>
    <name evidence="2" type="primary">Vigan.09G208100</name>
    <name evidence="2" type="ORF">VIGAN_09208100</name>
</gene>
<feature type="non-terminal residue" evidence="2">
    <location>
        <position position="1"/>
    </location>
</feature>
<name>A0A0S3SZK2_PHAAN</name>
<evidence type="ECO:0000313" key="2">
    <source>
        <dbReference type="EMBL" id="BAT98426.1"/>
    </source>
</evidence>
<organism evidence="2 3">
    <name type="scientific">Vigna angularis var. angularis</name>
    <dbReference type="NCBI Taxonomy" id="157739"/>
    <lineage>
        <taxon>Eukaryota</taxon>
        <taxon>Viridiplantae</taxon>
        <taxon>Streptophyta</taxon>
        <taxon>Embryophyta</taxon>
        <taxon>Tracheophyta</taxon>
        <taxon>Spermatophyta</taxon>
        <taxon>Magnoliopsida</taxon>
        <taxon>eudicotyledons</taxon>
        <taxon>Gunneridae</taxon>
        <taxon>Pentapetalae</taxon>
        <taxon>rosids</taxon>
        <taxon>fabids</taxon>
        <taxon>Fabales</taxon>
        <taxon>Fabaceae</taxon>
        <taxon>Papilionoideae</taxon>
        <taxon>50 kb inversion clade</taxon>
        <taxon>NPAAA clade</taxon>
        <taxon>indigoferoid/millettioid clade</taxon>
        <taxon>Phaseoleae</taxon>
        <taxon>Vigna</taxon>
    </lineage>
</organism>
<sequence length="78" mass="9482">VDHTRNLCNKAIDKKKVIYHIISYHTEMYSTVRKGFQFSHFRDHSIDLIQFLSRFFAITVFVFYRLYCIKCLFLNVKL</sequence>